<evidence type="ECO:0000313" key="4">
    <source>
        <dbReference type="EMBL" id="OJI83369.1"/>
    </source>
</evidence>
<dbReference type="STRING" id="767770.A0A1L9N254"/>
<keyword evidence="2" id="KW-1015">Disulfide bond</keyword>
<proteinExistence type="inferred from homology"/>
<gene>
    <name evidence="4" type="ORF">ASPTUDRAFT_191818</name>
</gene>
<evidence type="ECO:0000256" key="1">
    <source>
        <dbReference type="ARBA" id="ARBA00009576"/>
    </source>
</evidence>
<dbReference type="PANTHER" id="PTHR42341">
    <property type="entry name" value="HYDROPHOBIN"/>
    <property type="match status" value="1"/>
</dbReference>
<evidence type="ECO:0008006" key="6">
    <source>
        <dbReference type="Google" id="ProtNLM"/>
    </source>
</evidence>
<dbReference type="SUPFAM" id="SSF101751">
    <property type="entry name" value="Hydrophobin II, HfbII"/>
    <property type="match status" value="1"/>
</dbReference>
<evidence type="ECO:0000256" key="2">
    <source>
        <dbReference type="ARBA" id="ARBA00023157"/>
    </source>
</evidence>
<dbReference type="PANTHER" id="PTHR42341:SF1">
    <property type="entry name" value="HYDROPHOBIN"/>
    <property type="match status" value="1"/>
</dbReference>
<dbReference type="Pfam" id="PF06766">
    <property type="entry name" value="Hydrophobin_2"/>
    <property type="match status" value="1"/>
</dbReference>
<dbReference type="InterPro" id="IPR010636">
    <property type="entry name" value="Class_II_hydrophobin"/>
</dbReference>
<dbReference type="VEuPathDB" id="FungiDB:ASPTUDRAFT_191818"/>
<name>A0A1L9N254_ASPTC</name>
<dbReference type="Proteomes" id="UP000184304">
    <property type="component" value="Unassembled WGS sequence"/>
</dbReference>
<dbReference type="InterPro" id="IPR036686">
    <property type="entry name" value="Class_II_Hydrophobin_sf"/>
</dbReference>
<dbReference type="Gene3D" id="3.20.120.10">
    <property type="entry name" value="Hydrophobin"/>
    <property type="match status" value="1"/>
</dbReference>
<dbReference type="CDD" id="cd23508">
    <property type="entry name" value="hydrophobin_II"/>
    <property type="match status" value="1"/>
</dbReference>
<evidence type="ECO:0000256" key="3">
    <source>
        <dbReference type="SAM" id="SignalP"/>
    </source>
</evidence>
<dbReference type="EMBL" id="KV878204">
    <property type="protein sequence ID" value="OJI83369.1"/>
    <property type="molecule type" value="Genomic_DNA"/>
</dbReference>
<keyword evidence="3" id="KW-0732">Signal</keyword>
<feature type="signal peptide" evidence="3">
    <location>
        <begin position="1"/>
        <end position="21"/>
    </location>
</feature>
<dbReference type="GO" id="GO:0005576">
    <property type="term" value="C:extracellular region"/>
    <property type="evidence" value="ECO:0007669"/>
    <property type="project" value="InterPro"/>
</dbReference>
<dbReference type="OMA" id="NICAKTG"/>
<comment type="similarity">
    <text evidence="1">Belongs to the cerato-ulmin hydrophobin family.</text>
</comment>
<reference evidence="5" key="1">
    <citation type="journal article" date="2017" name="Genome Biol.">
        <title>Comparative genomics reveals high biological diversity and specific adaptations in the industrially and medically important fungal genus Aspergillus.</title>
        <authorList>
            <person name="de Vries R.P."/>
            <person name="Riley R."/>
            <person name="Wiebenga A."/>
            <person name="Aguilar-Osorio G."/>
            <person name="Amillis S."/>
            <person name="Uchima C.A."/>
            <person name="Anderluh G."/>
            <person name="Asadollahi M."/>
            <person name="Askin M."/>
            <person name="Barry K."/>
            <person name="Battaglia E."/>
            <person name="Bayram O."/>
            <person name="Benocci T."/>
            <person name="Braus-Stromeyer S.A."/>
            <person name="Caldana C."/>
            <person name="Canovas D."/>
            <person name="Cerqueira G.C."/>
            <person name="Chen F."/>
            <person name="Chen W."/>
            <person name="Choi C."/>
            <person name="Clum A."/>
            <person name="Dos Santos R.A."/>
            <person name="Damasio A.R."/>
            <person name="Diallinas G."/>
            <person name="Emri T."/>
            <person name="Fekete E."/>
            <person name="Flipphi M."/>
            <person name="Freyberg S."/>
            <person name="Gallo A."/>
            <person name="Gournas C."/>
            <person name="Habgood R."/>
            <person name="Hainaut M."/>
            <person name="Harispe M.L."/>
            <person name="Henrissat B."/>
            <person name="Hilden K.S."/>
            <person name="Hope R."/>
            <person name="Hossain A."/>
            <person name="Karabika E."/>
            <person name="Karaffa L."/>
            <person name="Karanyi Z."/>
            <person name="Krasevec N."/>
            <person name="Kuo A."/>
            <person name="Kusch H."/>
            <person name="LaButti K."/>
            <person name="Lagendijk E.L."/>
            <person name="Lapidus A."/>
            <person name="Levasseur A."/>
            <person name="Lindquist E."/>
            <person name="Lipzen A."/>
            <person name="Logrieco A.F."/>
            <person name="MacCabe A."/>
            <person name="Maekelae M.R."/>
            <person name="Malavazi I."/>
            <person name="Melin P."/>
            <person name="Meyer V."/>
            <person name="Mielnichuk N."/>
            <person name="Miskei M."/>
            <person name="Molnar A.P."/>
            <person name="Mule G."/>
            <person name="Ngan C.Y."/>
            <person name="Orejas M."/>
            <person name="Orosz E."/>
            <person name="Ouedraogo J.P."/>
            <person name="Overkamp K.M."/>
            <person name="Park H.-S."/>
            <person name="Perrone G."/>
            <person name="Piumi F."/>
            <person name="Punt P.J."/>
            <person name="Ram A.F."/>
            <person name="Ramon A."/>
            <person name="Rauscher S."/>
            <person name="Record E."/>
            <person name="Riano-Pachon D.M."/>
            <person name="Robert V."/>
            <person name="Roehrig J."/>
            <person name="Ruller R."/>
            <person name="Salamov A."/>
            <person name="Salih N.S."/>
            <person name="Samson R.A."/>
            <person name="Sandor E."/>
            <person name="Sanguinetti M."/>
            <person name="Schuetze T."/>
            <person name="Sepcic K."/>
            <person name="Shelest E."/>
            <person name="Sherlock G."/>
            <person name="Sophianopoulou V."/>
            <person name="Squina F.M."/>
            <person name="Sun H."/>
            <person name="Susca A."/>
            <person name="Todd R.B."/>
            <person name="Tsang A."/>
            <person name="Unkles S.E."/>
            <person name="van de Wiele N."/>
            <person name="van Rossen-Uffink D."/>
            <person name="Oliveira J.V."/>
            <person name="Vesth T.C."/>
            <person name="Visser J."/>
            <person name="Yu J.-H."/>
            <person name="Zhou M."/>
            <person name="Andersen M.R."/>
            <person name="Archer D.B."/>
            <person name="Baker S.E."/>
            <person name="Benoit I."/>
            <person name="Brakhage A.A."/>
            <person name="Braus G.H."/>
            <person name="Fischer R."/>
            <person name="Frisvad J.C."/>
            <person name="Goldman G.H."/>
            <person name="Houbraken J."/>
            <person name="Oakley B."/>
            <person name="Pocsi I."/>
            <person name="Scazzocchio C."/>
            <person name="Seiboth B."/>
            <person name="vanKuyk P.A."/>
            <person name="Wortman J."/>
            <person name="Dyer P.S."/>
            <person name="Grigoriev I.V."/>
        </authorList>
    </citation>
    <scope>NUCLEOTIDE SEQUENCE [LARGE SCALE GENOMIC DNA]</scope>
    <source>
        <strain evidence="5">CBS 134.48</strain>
    </source>
</reference>
<evidence type="ECO:0000313" key="5">
    <source>
        <dbReference type="Proteomes" id="UP000184304"/>
    </source>
</evidence>
<protein>
    <recommendedName>
        <fullName evidence="6">Hydrophobin</fullName>
    </recommendedName>
</protein>
<dbReference type="AlphaFoldDB" id="A0A1L9N254"/>
<sequence>MKSFITTVSLFLTASTSFAIAQSSICPDGTYPQCCAPDVLNPSSSDCGAPPQQPSSSADLVTICGDAGQEASCCSAPVYDQGVVCAPVVGV</sequence>
<keyword evidence="5" id="KW-1185">Reference proteome</keyword>
<organism evidence="4 5">
    <name type="scientific">Aspergillus tubingensis (strain CBS 134.48)</name>
    <dbReference type="NCBI Taxonomy" id="767770"/>
    <lineage>
        <taxon>Eukaryota</taxon>
        <taxon>Fungi</taxon>
        <taxon>Dikarya</taxon>
        <taxon>Ascomycota</taxon>
        <taxon>Pezizomycotina</taxon>
        <taxon>Eurotiomycetes</taxon>
        <taxon>Eurotiomycetidae</taxon>
        <taxon>Eurotiales</taxon>
        <taxon>Aspergillaceae</taxon>
        <taxon>Aspergillus</taxon>
        <taxon>Aspergillus subgen. Circumdati</taxon>
    </lineage>
</organism>
<feature type="chain" id="PRO_5013132281" description="Hydrophobin" evidence="3">
    <location>
        <begin position="22"/>
        <end position="91"/>
    </location>
</feature>
<accession>A0A1L9N254</accession>